<dbReference type="Pfam" id="PF00656">
    <property type="entry name" value="Peptidase_C14"/>
    <property type="match status" value="1"/>
</dbReference>
<name>L0DGN4_SINAD</name>
<dbReference type="GO" id="GO:0006508">
    <property type="term" value="P:proteolysis"/>
    <property type="evidence" value="ECO:0007669"/>
    <property type="project" value="InterPro"/>
</dbReference>
<dbReference type="STRING" id="886293.Sinac_3730"/>
<dbReference type="OrthoDB" id="1491023at2"/>
<dbReference type="AlphaFoldDB" id="L0DGN4"/>
<dbReference type="GO" id="GO:0004197">
    <property type="term" value="F:cysteine-type endopeptidase activity"/>
    <property type="evidence" value="ECO:0007669"/>
    <property type="project" value="InterPro"/>
</dbReference>
<gene>
    <name evidence="2" type="ordered locus">Sinac_3730</name>
</gene>
<dbReference type="InterPro" id="IPR050452">
    <property type="entry name" value="Metacaspase"/>
</dbReference>
<dbReference type="InterPro" id="IPR011600">
    <property type="entry name" value="Pept_C14_caspase"/>
</dbReference>
<proteinExistence type="predicted"/>
<dbReference type="Proteomes" id="UP000010798">
    <property type="component" value="Chromosome"/>
</dbReference>
<reference evidence="2 3" key="1">
    <citation type="submission" date="2012-02" db="EMBL/GenBank/DDBJ databases">
        <title>Complete sequence of chromosome of Singulisphaera acidiphila DSM 18658.</title>
        <authorList>
            <consortium name="US DOE Joint Genome Institute (JGI-PGF)"/>
            <person name="Lucas S."/>
            <person name="Copeland A."/>
            <person name="Lapidus A."/>
            <person name="Glavina del Rio T."/>
            <person name="Dalin E."/>
            <person name="Tice H."/>
            <person name="Bruce D."/>
            <person name="Goodwin L."/>
            <person name="Pitluck S."/>
            <person name="Peters L."/>
            <person name="Ovchinnikova G."/>
            <person name="Chertkov O."/>
            <person name="Kyrpides N."/>
            <person name="Mavromatis K."/>
            <person name="Ivanova N."/>
            <person name="Brettin T."/>
            <person name="Detter J.C."/>
            <person name="Han C."/>
            <person name="Larimer F."/>
            <person name="Land M."/>
            <person name="Hauser L."/>
            <person name="Markowitz V."/>
            <person name="Cheng J.-F."/>
            <person name="Hugenholtz P."/>
            <person name="Woyke T."/>
            <person name="Wu D."/>
            <person name="Tindall B."/>
            <person name="Pomrenke H."/>
            <person name="Brambilla E."/>
            <person name="Klenk H.-P."/>
            <person name="Eisen J.A."/>
        </authorList>
    </citation>
    <scope>NUCLEOTIDE SEQUENCE [LARGE SCALE GENOMIC DNA]</scope>
    <source>
        <strain evidence="3">ATCC BAA-1392 / DSM 18658 / VKM B-2454 / MOB10</strain>
    </source>
</reference>
<evidence type="ECO:0000259" key="1">
    <source>
        <dbReference type="Pfam" id="PF00656"/>
    </source>
</evidence>
<dbReference type="InterPro" id="IPR029030">
    <property type="entry name" value="Caspase-like_dom_sf"/>
</dbReference>
<evidence type="ECO:0000313" key="3">
    <source>
        <dbReference type="Proteomes" id="UP000010798"/>
    </source>
</evidence>
<evidence type="ECO:0000313" key="2">
    <source>
        <dbReference type="EMBL" id="AGA27968.1"/>
    </source>
</evidence>
<dbReference type="GO" id="GO:0005737">
    <property type="term" value="C:cytoplasm"/>
    <property type="evidence" value="ECO:0007669"/>
    <property type="project" value="TreeGrafter"/>
</dbReference>
<protein>
    <submittedName>
        <fullName evidence="2">Caspase domain-containing protein</fullName>
    </submittedName>
</protein>
<keyword evidence="3" id="KW-1185">Reference proteome</keyword>
<dbReference type="eggNOG" id="COG4249">
    <property type="taxonomic scope" value="Bacteria"/>
</dbReference>
<sequence length="741" mass="80553">MLRHWKRTILFCMVGIARGGDGLAADPISSPQPKFALLVGVAKYQNLGASEQLDGSRNDVEAIRELLLSSRFGFQPDDVVTLVDESATGAAIRKGLSDLTKRVRDLPPNSRPAQVLVHFSGHGSQVPDQPEGDPLCDEADGLDETIVPYDADKQGGLQDLRDDELFAFAEEVCAGGRTRLWLVLDCCHSGTGARGATKVRKLDRGLAASVPALGGRKINERRLAAGAVVLSACRAQEVEPEYQQGKEHFGLLTRFVLQVLNETRTLSTLSYELLRDEIVSRYRVDPSVAQPPLPQLEGTGSLLRDTVLGCGVDADRKPYWEVMASGTDRSVALLKAGAFHGITVGSQFELYDQPAKIVAKPAEAERENGSTAWLSVKAVEGATATVDLFRWENGRRTEALLPAGFKGGFAIERHHEHGAFGLRLRVTRAKSANKDGPGLGPDSPDLPPLILETLTTANRPEESRWLQWATGDQPCDYLLRIDGNVAALFPATGRPKLEIDTSSPLEKSNVPASLRGGWGPFSLEVPEEAGPALQQTLRQICRARNLIRLSEARRSTDQASPITIELLAVTVDESGAIAKTGPWPVEEGGLVVRKGGRYAYRIANAEASQKPWYITVLAVDADLGIDQVLPYQEAAGGEVSGEQRLDPGQSRITDAFECDGSFGDRLTIILATREPNSYYMLSQPNLPKTRGEDNLGGKGASLDTLLLEQTYFKTRGDKRMKPRRLYDESWTAGTVSFRASP</sequence>
<dbReference type="KEGG" id="saci:Sinac_3730"/>
<dbReference type="SUPFAM" id="SSF52129">
    <property type="entry name" value="Caspase-like"/>
    <property type="match status" value="1"/>
</dbReference>
<accession>L0DGN4</accession>
<dbReference type="Gene3D" id="3.40.50.1460">
    <property type="match status" value="1"/>
</dbReference>
<dbReference type="PANTHER" id="PTHR48104:SF30">
    <property type="entry name" value="METACASPASE-1"/>
    <property type="match status" value="1"/>
</dbReference>
<dbReference type="EMBL" id="CP003364">
    <property type="protein sequence ID" value="AGA27968.1"/>
    <property type="molecule type" value="Genomic_DNA"/>
</dbReference>
<feature type="domain" description="Peptidase C14 caspase" evidence="1">
    <location>
        <begin position="34"/>
        <end position="265"/>
    </location>
</feature>
<dbReference type="PANTHER" id="PTHR48104">
    <property type="entry name" value="METACASPASE-4"/>
    <property type="match status" value="1"/>
</dbReference>
<dbReference type="RefSeq" id="WP_015247107.1">
    <property type="nucleotide sequence ID" value="NC_019892.1"/>
</dbReference>
<dbReference type="HOGENOM" id="CLU_378039_0_0_0"/>
<organism evidence="2 3">
    <name type="scientific">Singulisphaera acidiphila (strain ATCC BAA-1392 / DSM 18658 / VKM B-2454 / MOB10)</name>
    <dbReference type="NCBI Taxonomy" id="886293"/>
    <lineage>
        <taxon>Bacteria</taxon>
        <taxon>Pseudomonadati</taxon>
        <taxon>Planctomycetota</taxon>
        <taxon>Planctomycetia</taxon>
        <taxon>Isosphaerales</taxon>
        <taxon>Isosphaeraceae</taxon>
        <taxon>Singulisphaera</taxon>
    </lineage>
</organism>